<proteinExistence type="predicted"/>
<organism evidence="1 2">
    <name type="scientific">Candidatus Avipropionibacterium avicola</name>
    <dbReference type="NCBI Taxonomy" id="2840701"/>
    <lineage>
        <taxon>Bacteria</taxon>
        <taxon>Bacillati</taxon>
        <taxon>Actinomycetota</taxon>
        <taxon>Actinomycetes</taxon>
        <taxon>Propionibacteriales</taxon>
        <taxon>Propionibacteriaceae</taxon>
        <taxon>Propionibacteriaceae incertae sedis</taxon>
        <taxon>Candidatus Avipropionibacterium</taxon>
    </lineage>
</organism>
<dbReference type="Proteomes" id="UP000886842">
    <property type="component" value="Unassembled WGS sequence"/>
</dbReference>
<protein>
    <submittedName>
        <fullName evidence="1">Uncharacterized protein</fullName>
    </submittedName>
</protein>
<accession>A0A9D1KKH7</accession>
<reference evidence="1" key="1">
    <citation type="submission" date="2020-10" db="EMBL/GenBank/DDBJ databases">
        <authorList>
            <person name="Gilroy R."/>
        </authorList>
    </citation>
    <scope>NUCLEOTIDE SEQUENCE</scope>
    <source>
        <strain evidence="1">ChiGjej1B1-24693</strain>
    </source>
</reference>
<evidence type="ECO:0000313" key="1">
    <source>
        <dbReference type="EMBL" id="HIT74239.1"/>
    </source>
</evidence>
<dbReference type="AlphaFoldDB" id="A0A9D1KKH7"/>
<dbReference type="EMBL" id="DVLP01000043">
    <property type="protein sequence ID" value="HIT74239.1"/>
    <property type="molecule type" value="Genomic_DNA"/>
</dbReference>
<sequence length="192" mass="20301">MARLGTNDPDSDIGSMPMLNRLQIHGDQVAALLRPDEVPYALQAATHVPGAEDLGQQPPALGGELLDIALGWHSEYLQGLTDGLVGGTNLIGWLGCEAQILARAAAGHDDLVVTDQRLLLITFTADPPRILWEREHRGITLIRRAPRFAQAGRIQVVMADGSAVALMLGVFSAAGARRVVDGFAAASHGTSS</sequence>
<gene>
    <name evidence="1" type="ORF">IAA98_01470</name>
</gene>
<reference evidence="1" key="2">
    <citation type="journal article" date="2021" name="PeerJ">
        <title>Extensive microbial diversity within the chicken gut microbiome revealed by metagenomics and culture.</title>
        <authorList>
            <person name="Gilroy R."/>
            <person name="Ravi A."/>
            <person name="Getino M."/>
            <person name="Pursley I."/>
            <person name="Horton D.L."/>
            <person name="Alikhan N.F."/>
            <person name="Baker D."/>
            <person name="Gharbi K."/>
            <person name="Hall N."/>
            <person name="Watson M."/>
            <person name="Adriaenssens E.M."/>
            <person name="Foster-Nyarko E."/>
            <person name="Jarju S."/>
            <person name="Secka A."/>
            <person name="Antonio M."/>
            <person name="Oren A."/>
            <person name="Chaudhuri R.R."/>
            <person name="La Ragione R."/>
            <person name="Hildebrand F."/>
            <person name="Pallen M.J."/>
        </authorList>
    </citation>
    <scope>NUCLEOTIDE SEQUENCE</scope>
    <source>
        <strain evidence="1">ChiGjej1B1-24693</strain>
    </source>
</reference>
<comment type="caution">
    <text evidence="1">The sequence shown here is derived from an EMBL/GenBank/DDBJ whole genome shotgun (WGS) entry which is preliminary data.</text>
</comment>
<name>A0A9D1KKH7_9ACTN</name>
<evidence type="ECO:0000313" key="2">
    <source>
        <dbReference type="Proteomes" id="UP000886842"/>
    </source>
</evidence>